<evidence type="ECO:0000313" key="4">
    <source>
        <dbReference type="EMBL" id="MBP1326696.1"/>
    </source>
</evidence>
<dbReference type="EC" id="3.1.2.-" evidence="4"/>
<organism evidence="4 5">
    <name type="scientific">Leucobacter exalbidus</name>
    <dbReference type="NCBI Taxonomy" id="662960"/>
    <lineage>
        <taxon>Bacteria</taxon>
        <taxon>Bacillati</taxon>
        <taxon>Actinomycetota</taxon>
        <taxon>Actinomycetes</taxon>
        <taxon>Micrococcales</taxon>
        <taxon>Microbacteriaceae</taxon>
        <taxon>Leucobacter</taxon>
    </lineage>
</organism>
<dbReference type="EMBL" id="JAFIDA010000001">
    <property type="protein sequence ID" value="MBP1326696.1"/>
    <property type="molecule type" value="Genomic_DNA"/>
</dbReference>
<protein>
    <submittedName>
        <fullName evidence="4">Acyl-CoA thioester hydrolase</fullName>
        <ecNumber evidence="4">3.1.2.-</ecNumber>
    </submittedName>
</protein>
<dbReference type="SUPFAM" id="SSF54637">
    <property type="entry name" value="Thioesterase/thiol ester dehydrase-isomerase"/>
    <property type="match status" value="1"/>
</dbReference>
<name>A0A940PYY0_9MICO</name>
<dbReference type="Proteomes" id="UP000675163">
    <property type="component" value="Unassembled WGS sequence"/>
</dbReference>
<evidence type="ECO:0000256" key="1">
    <source>
        <dbReference type="ARBA" id="ARBA00005953"/>
    </source>
</evidence>
<dbReference type="Gene3D" id="3.10.129.10">
    <property type="entry name" value="Hotdog Thioesterase"/>
    <property type="match status" value="1"/>
</dbReference>
<accession>A0A940PYY0</accession>
<dbReference type="GO" id="GO:0047617">
    <property type="term" value="F:fatty acyl-CoA hydrolase activity"/>
    <property type="evidence" value="ECO:0007669"/>
    <property type="project" value="TreeGrafter"/>
</dbReference>
<dbReference type="PANTHER" id="PTHR31793">
    <property type="entry name" value="4-HYDROXYBENZOYL-COA THIOESTERASE FAMILY MEMBER"/>
    <property type="match status" value="1"/>
</dbReference>
<evidence type="ECO:0000259" key="3">
    <source>
        <dbReference type="Pfam" id="PF03061"/>
    </source>
</evidence>
<dbReference type="PIRSF" id="PIRSF003230">
    <property type="entry name" value="YbgC"/>
    <property type="match status" value="1"/>
</dbReference>
<comment type="caution">
    <text evidence="4">The sequence shown here is derived from an EMBL/GenBank/DDBJ whole genome shotgun (WGS) entry which is preliminary data.</text>
</comment>
<dbReference type="PANTHER" id="PTHR31793:SF27">
    <property type="entry name" value="NOVEL THIOESTERASE SUPERFAMILY DOMAIN AND SAPOSIN A-TYPE DOMAIN CONTAINING PROTEIN (0610012H03RIK)"/>
    <property type="match status" value="1"/>
</dbReference>
<dbReference type="NCBIfam" id="TIGR00051">
    <property type="entry name" value="YbgC/FadM family acyl-CoA thioesterase"/>
    <property type="match status" value="1"/>
</dbReference>
<dbReference type="InterPro" id="IPR006683">
    <property type="entry name" value="Thioestr_dom"/>
</dbReference>
<sequence length="140" mass="15861">MTHFLHRVRYHEVDKQGYLFNGRYFEIADVAMTEYFRDLGWNYDELNRLGADPSVVHIEADFASPAQFDDELDVTTECTRVGTSSFSLRTEIRNQLNLVATLQIVYVNVEAQLGESLPLPELVAAKMRSSVTLQEVGSNG</sequence>
<dbReference type="AlphaFoldDB" id="A0A940PYY0"/>
<comment type="similarity">
    <text evidence="1">Belongs to the 4-hydroxybenzoyl-CoA thioesterase family.</text>
</comment>
<keyword evidence="2 4" id="KW-0378">Hydrolase</keyword>
<gene>
    <name evidence="4" type="ORF">JOF28_001928</name>
</gene>
<dbReference type="InterPro" id="IPR050563">
    <property type="entry name" value="4-hydroxybenzoyl-CoA_TE"/>
</dbReference>
<feature type="domain" description="Thioesterase" evidence="3">
    <location>
        <begin position="16"/>
        <end position="95"/>
    </location>
</feature>
<dbReference type="Pfam" id="PF03061">
    <property type="entry name" value="4HBT"/>
    <property type="match status" value="1"/>
</dbReference>
<dbReference type="InterPro" id="IPR029069">
    <property type="entry name" value="HotDog_dom_sf"/>
</dbReference>
<reference evidence="4" key="1">
    <citation type="submission" date="2021-02" db="EMBL/GenBank/DDBJ databases">
        <title>Sequencing the genomes of 1000 actinobacteria strains.</title>
        <authorList>
            <person name="Klenk H.-P."/>
        </authorList>
    </citation>
    <scope>NUCLEOTIDE SEQUENCE</scope>
    <source>
        <strain evidence="4">DSM 22850</strain>
    </source>
</reference>
<dbReference type="CDD" id="cd00586">
    <property type="entry name" value="4HBT"/>
    <property type="match status" value="1"/>
</dbReference>
<evidence type="ECO:0000256" key="2">
    <source>
        <dbReference type="ARBA" id="ARBA00022801"/>
    </source>
</evidence>
<keyword evidence="5" id="KW-1185">Reference proteome</keyword>
<dbReference type="InterPro" id="IPR006684">
    <property type="entry name" value="YbgC/YbaW"/>
</dbReference>
<evidence type="ECO:0000313" key="5">
    <source>
        <dbReference type="Proteomes" id="UP000675163"/>
    </source>
</evidence>
<dbReference type="RefSeq" id="WP_209705563.1">
    <property type="nucleotide sequence ID" value="NZ_JAFIDA010000001.1"/>
</dbReference>
<proteinExistence type="inferred from homology"/>